<organism evidence="12 13">
    <name type="scientific">Fodinicola feengrottensis</name>
    <dbReference type="NCBI Taxonomy" id="435914"/>
    <lineage>
        <taxon>Bacteria</taxon>
        <taxon>Bacillati</taxon>
        <taxon>Actinomycetota</taxon>
        <taxon>Actinomycetes</taxon>
        <taxon>Mycobacteriales</taxon>
        <taxon>Fodinicola</taxon>
    </lineage>
</organism>
<feature type="transmembrane region" description="Helical" evidence="11">
    <location>
        <begin position="21"/>
        <end position="39"/>
    </location>
</feature>
<reference evidence="13" key="1">
    <citation type="journal article" date="2019" name="Int. J. Syst. Evol. Microbiol.">
        <title>The Global Catalogue of Microorganisms (GCM) 10K type strain sequencing project: providing services to taxonomists for standard genome sequencing and annotation.</title>
        <authorList>
            <consortium name="The Broad Institute Genomics Platform"/>
            <consortium name="The Broad Institute Genome Sequencing Center for Infectious Disease"/>
            <person name="Wu L."/>
            <person name="Ma J."/>
        </authorList>
    </citation>
    <scope>NUCLEOTIDE SEQUENCE [LARGE SCALE GENOMIC DNA]</scope>
    <source>
        <strain evidence="13">JCM 14718</strain>
    </source>
</reference>
<feature type="transmembrane region" description="Helical" evidence="11">
    <location>
        <begin position="278"/>
        <end position="297"/>
    </location>
</feature>
<feature type="transmembrane region" description="Helical" evidence="11">
    <location>
        <begin position="177"/>
        <end position="196"/>
    </location>
</feature>
<dbReference type="PANTHER" id="PTHR32196">
    <property type="entry name" value="ABC TRANSPORTER PERMEASE PROTEIN YPHD-RELATED-RELATED"/>
    <property type="match status" value="1"/>
</dbReference>
<protein>
    <recommendedName>
        <fullName evidence="10">Autoinducer 2 import system permease protein LsrC</fullName>
    </recommendedName>
</protein>
<keyword evidence="8 11" id="KW-0472">Membrane</keyword>
<dbReference type="InterPro" id="IPR001851">
    <property type="entry name" value="ABC_transp_permease"/>
</dbReference>
<evidence type="ECO:0000256" key="6">
    <source>
        <dbReference type="ARBA" id="ARBA00022692"/>
    </source>
</evidence>
<comment type="subunit">
    <text evidence="2">The complex is composed of two ATP-binding proteins (LsrA), two transmembrane proteins (LsrC and LsrD) and a solute-binding protein (LsrB).</text>
</comment>
<dbReference type="CDD" id="cd06579">
    <property type="entry name" value="TM_PBP1_transp_AraH_like"/>
    <property type="match status" value="1"/>
</dbReference>
<accession>A0ABP4SHL7</accession>
<keyword evidence="3" id="KW-0813">Transport</keyword>
<evidence type="ECO:0000256" key="1">
    <source>
        <dbReference type="ARBA" id="ARBA00004651"/>
    </source>
</evidence>
<feature type="transmembrane region" description="Helical" evidence="11">
    <location>
        <begin position="100"/>
        <end position="123"/>
    </location>
</feature>
<evidence type="ECO:0000256" key="11">
    <source>
        <dbReference type="SAM" id="Phobius"/>
    </source>
</evidence>
<feature type="transmembrane region" description="Helical" evidence="11">
    <location>
        <begin position="130"/>
        <end position="148"/>
    </location>
</feature>
<comment type="caution">
    <text evidence="12">The sequence shown here is derived from an EMBL/GenBank/DDBJ whole genome shotgun (WGS) entry which is preliminary data.</text>
</comment>
<name>A0ABP4SHL7_9ACTN</name>
<dbReference type="PANTHER" id="PTHR32196:SF29">
    <property type="entry name" value="AUTOINDUCER 2 IMPORT SYSTEM PERMEASE PROTEIN LSRC"/>
    <property type="match status" value="1"/>
</dbReference>
<evidence type="ECO:0000313" key="12">
    <source>
        <dbReference type="EMBL" id="GAA1669669.1"/>
    </source>
</evidence>
<dbReference type="Pfam" id="PF02653">
    <property type="entry name" value="BPD_transp_2"/>
    <property type="match status" value="1"/>
</dbReference>
<keyword evidence="7 11" id="KW-1133">Transmembrane helix</keyword>
<evidence type="ECO:0000256" key="10">
    <source>
        <dbReference type="ARBA" id="ARBA00039382"/>
    </source>
</evidence>
<feature type="transmembrane region" description="Helical" evidence="11">
    <location>
        <begin position="51"/>
        <end position="69"/>
    </location>
</feature>
<dbReference type="Proteomes" id="UP001500618">
    <property type="component" value="Unassembled WGS sequence"/>
</dbReference>
<keyword evidence="13" id="KW-1185">Reference proteome</keyword>
<feature type="transmembrane region" description="Helical" evidence="11">
    <location>
        <begin position="76"/>
        <end position="94"/>
    </location>
</feature>
<feature type="transmembrane region" description="Helical" evidence="11">
    <location>
        <begin position="253"/>
        <end position="271"/>
    </location>
</feature>
<comment type="function">
    <text evidence="9">Part of the ABC transporter complex LsrABCD involved in autoinducer 2 (AI-2) import. Probably responsible for the translocation of the substrate across the membrane.</text>
</comment>
<comment type="subcellular location">
    <subcellularLocation>
        <location evidence="1">Cell membrane</location>
        <topology evidence="1">Multi-pass membrane protein</topology>
    </subcellularLocation>
</comment>
<evidence type="ECO:0000256" key="9">
    <source>
        <dbReference type="ARBA" id="ARBA00025439"/>
    </source>
</evidence>
<evidence type="ECO:0000313" key="13">
    <source>
        <dbReference type="Proteomes" id="UP001500618"/>
    </source>
</evidence>
<dbReference type="RefSeq" id="WP_344308997.1">
    <property type="nucleotide sequence ID" value="NZ_BAAANY010000007.1"/>
</dbReference>
<proteinExistence type="predicted"/>
<evidence type="ECO:0000256" key="5">
    <source>
        <dbReference type="ARBA" id="ARBA00022519"/>
    </source>
</evidence>
<evidence type="ECO:0000256" key="2">
    <source>
        <dbReference type="ARBA" id="ARBA00011262"/>
    </source>
</evidence>
<keyword evidence="4" id="KW-1003">Cell membrane</keyword>
<keyword evidence="5" id="KW-0997">Cell inner membrane</keyword>
<gene>
    <name evidence="12" type="ORF">GCM10009765_18930</name>
</gene>
<keyword evidence="6 11" id="KW-0812">Transmembrane</keyword>
<evidence type="ECO:0000256" key="4">
    <source>
        <dbReference type="ARBA" id="ARBA00022475"/>
    </source>
</evidence>
<dbReference type="EMBL" id="BAAANY010000007">
    <property type="protein sequence ID" value="GAA1669669.1"/>
    <property type="molecule type" value="Genomic_DNA"/>
</dbReference>
<feature type="transmembrane region" description="Helical" evidence="11">
    <location>
        <begin position="303"/>
        <end position="321"/>
    </location>
</feature>
<sequence length="337" mass="35063">MTTVDTPVRRRPIVRAIEGQELALVVVIIVLCVVLSLMTRTFLTASNLNNILFSVAPIAIMGIGMTAVIVTAGIDVSVGSAAALVMVIVALLVRDSGLPFLPAVVVALVLGSILGTLNGLLVAYGRVHPIIITFGTLNIYRFVSLQIFNSQDVTGVPPTLQFFGGGASGSTLGVSNAWWLAMLIGAGMWIYMRYWATGRHLYAIGGDPDAARLAGVKVARRRVAAYAMTGLLVGLAACCLIGSGGLIQQNSGTGLELQVIAAVVIGGTSILGGRGTVLGTLLGALLVGIVSSAITLLGWPSDLTDLFIGLFILLAVGVDLVRQRRRLAGHLGRRKVG</sequence>
<feature type="transmembrane region" description="Helical" evidence="11">
    <location>
        <begin position="223"/>
        <end position="247"/>
    </location>
</feature>
<evidence type="ECO:0000256" key="3">
    <source>
        <dbReference type="ARBA" id="ARBA00022448"/>
    </source>
</evidence>
<evidence type="ECO:0000256" key="7">
    <source>
        <dbReference type="ARBA" id="ARBA00022989"/>
    </source>
</evidence>
<evidence type="ECO:0000256" key="8">
    <source>
        <dbReference type="ARBA" id="ARBA00023136"/>
    </source>
</evidence>